<name>A0AAE5H4H8_CLOBE</name>
<dbReference type="RefSeq" id="WP_170816425.1">
    <property type="nucleotide sequence ID" value="NZ_MBAF01000012.1"/>
</dbReference>
<dbReference type="Proteomes" id="UP000822184">
    <property type="component" value="Unassembled WGS sequence"/>
</dbReference>
<organism evidence="1 2">
    <name type="scientific">Clostridium beijerinckii</name>
    <name type="common">Clostridium MP</name>
    <dbReference type="NCBI Taxonomy" id="1520"/>
    <lineage>
        <taxon>Bacteria</taxon>
        <taxon>Bacillati</taxon>
        <taxon>Bacillota</taxon>
        <taxon>Clostridia</taxon>
        <taxon>Eubacteriales</taxon>
        <taxon>Clostridiaceae</taxon>
        <taxon>Clostridium</taxon>
    </lineage>
</organism>
<sequence>MIILSLIFLIFILISIFLSSAKNKNIDDYMQDMQKQLQDELKIIK</sequence>
<dbReference type="EMBL" id="JABTDW010000001">
    <property type="protein sequence ID" value="NSB14023.1"/>
    <property type="molecule type" value="Genomic_DNA"/>
</dbReference>
<dbReference type="AlphaFoldDB" id="A0AAE5H4H8"/>
<reference evidence="1" key="1">
    <citation type="submission" date="2020-06" db="EMBL/GenBank/DDBJ databases">
        <title>Genomic insights into acetone-butanol-ethanol (ABE) fermentation by sequencing solventogenic clostridia strains.</title>
        <authorList>
            <person name="Brown S."/>
        </authorList>
    </citation>
    <scope>NUCLEOTIDE SEQUENCE</scope>
    <source>
        <strain evidence="1">DJ123</strain>
    </source>
</reference>
<comment type="caution">
    <text evidence="1">The sequence shown here is derived from an EMBL/GenBank/DDBJ whole genome shotgun (WGS) entry which is preliminary data.</text>
</comment>
<protein>
    <submittedName>
        <fullName evidence="1">Membrane protein</fullName>
    </submittedName>
</protein>
<proteinExistence type="predicted"/>
<evidence type="ECO:0000313" key="2">
    <source>
        <dbReference type="Proteomes" id="UP000822184"/>
    </source>
</evidence>
<evidence type="ECO:0000313" key="1">
    <source>
        <dbReference type="EMBL" id="NSB14023.1"/>
    </source>
</evidence>
<accession>A0AAE5H4H8</accession>
<gene>
    <name evidence="1" type="ORF">BCD95_002282</name>
</gene>